<feature type="compositionally biased region" description="Polar residues" evidence="6">
    <location>
        <begin position="614"/>
        <end position="623"/>
    </location>
</feature>
<comment type="similarity">
    <text evidence="4">Belongs to the NPH3 family.</text>
</comment>
<dbReference type="SMART" id="SM00225">
    <property type="entry name" value="BTB"/>
    <property type="match status" value="1"/>
</dbReference>
<dbReference type="InterPro" id="IPR000210">
    <property type="entry name" value="BTB/POZ_dom"/>
</dbReference>
<organism evidence="9 10">
    <name type="scientific">Quercus rubra</name>
    <name type="common">Northern red oak</name>
    <name type="synonym">Quercus borealis</name>
    <dbReference type="NCBI Taxonomy" id="3512"/>
    <lineage>
        <taxon>Eukaryota</taxon>
        <taxon>Viridiplantae</taxon>
        <taxon>Streptophyta</taxon>
        <taxon>Embryophyta</taxon>
        <taxon>Tracheophyta</taxon>
        <taxon>Spermatophyta</taxon>
        <taxon>Magnoliopsida</taxon>
        <taxon>eudicotyledons</taxon>
        <taxon>Gunneridae</taxon>
        <taxon>Pentapetalae</taxon>
        <taxon>rosids</taxon>
        <taxon>fabids</taxon>
        <taxon>Fagales</taxon>
        <taxon>Fagaceae</taxon>
        <taxon>Quercus</taxon>
    </lineage>
</organism>
<evidence type="ECO:0000256" key="1">
    <source>
        <dbReference type="ARBA" id="ARBA00004906"/>
    </source>
</evidence>
<keyword evidence="3" id="KW-0833">Ubl conjugation pathway</keyword>
<dbReference type="InterPro" id="IPR011333">
    <property type="entry name" value="SKP1/BTB/POZ_sf"/>
</dbReference>
<keyword evidence="5" id="KW-0175">Coiled coil</keyword>
<feature type="coiled-coil region" evidence="5">
    <location>
        <begin position="539"/>
        <end position="566"/>
    </location>
</feature>
<comment type="pathway">
    <text evidence="1">Protein modification; protein ubiquitination.</text>
</comment>
<feature type="domain" description="NPH3" evidence="8">
    <location>
        <begin position="227"/>
        <end position="504"/>
    </location>
</feature>
<dbReference type="PROSITE" id="PS50097">
    <property type="entry name" value="BTB"/>
    <property type="match status" value="1"/>
</dbReference>
<evidence type="ECO:0000256" key="5">
    <source>
        <dbReference type="SAM" id="Coils"/>
    </source>
</evidence>
<dbReference type="Pfam" id="PF00651">
    <property type="entry name" value="BTB"/>
    <property type="match status" value="1"/>
</dbReference>
<evidence type="ECO:0000256" key="2">
    <source>
        <dbReference type="ARBA" id="ARBA00022553"/>
    </source>
</evidence>
<dbReference type="Gene3D" id="3.30.710.10">
    <property type="entry name" value="Potassium Channel Kv1.1, Chain A"/>
    <property type="match status" value="1"/>
</dbReference>
<dbReference type="PANTHER" id="PTHR32370">
    <property type="entry name" value="OS12G0117600 PROTEIN"/>
    <property type="match status" value="1"/>
</dbReference>
<gene>
    <name evidence="9" type="ORF">RGQ29_022493</name>
</gene>
<reference evidence="9 10" key="1">
    <citation type="journal article" date="2023" name="G3 (Bethesda)">
        <title>A haplotype-resolved chromosome-scale genome for Quercus rubra L. provides insights into the genetics of adaptive traits for red oak species.</title>
        <authorList>
            <person name="Kapoor B."/>
            <person name="Jenkins J."/>
            <person name="Schmutz J."/>
            <person name="Zhebentyayeva T."/>
            <person name="Kuelheim C."/>
            <person name="Coggeshall M."/>
            <person name="Heim C."/>
            <person name="Lasky J.R."/>
            <person name="Leites L."/>
            <person name="Islam-Faridi N."/>
            <person name="Romero-Severson J."/>
            <person name="DeLeo V.L."/>
            <person name="Lucas S.M."/>
            <person name="Lazic D."/>
            <person name="Gailing O."/>
            <person name="Carlson J."/>
            <person name="Staton M."/>
        </authorList>
    </citation>
    <scope>NUCLEOTIDE SEQUENCE [LARGE SCALE GENOMIC DNA]</scope>
    <source>
        <strain evidence="9">Pseudo-F2</strain>
    </source>
</reference>
<feature type="domain" description="BTB" evidence="7">
    <location>
        <begin position="53"/>
        <end position="121"/>
    </location>
</feature>
<evidence type="ECO:0000313" key="10">
    <source>
        <dbReference type="Proteomes" id="UP001324115"/>
    </source>
</evidence>
<dbReference type="FunFam" id="3.30.710.10:FF:000168">
    <property type="entry name" value="BTB/POZ domain-containing protein At1g03010"/>
    <property type="match status" value="1"/>
</dbReference>
<dbReference type="PROSITE" id="PS51649">
    <property type="entry name" value="NPH3"/>
    <property type="match status" value="1"/>
</dbReference>
<dbReference type="InterPro" id="IPR027356">
    <property type="entry name" value="NPH3_dom"/>
</dbReference>
<proteinExistence type="inferred from homology"/>
<sequence length="632" mass="70378">MTMIKGASVSAMVDINQDETAPNTVNNMSSRKDLLSSALKRTSEWIFSQEIPSDVTIHVGGASFSLHKFPLVSKCGYIRKLVSESSDADLSVIELPEVPGGAEAFELAAKFCYGINFEISTENIATLRCAAEYLEMSEDYAVGNLVGRTDAYLNEVALHNLAGAVSVLHMSEKLTPIAERVKLVSRCIDAIAYMACKENQFSMSSRAESVNEGSISSSVSQSKTIVEWWAEDLTVLRIDIFQRVLIAMMARGFRQYALGPILMLYAQKSLRGLEIFGKGRKKIEPELEHEKRVILETIVSLLPREKNAMSVSFLSMLLRSAIYIETTVACRLDLEKRMGMQLGQAVLDDLLIPSYSFTGDTLLDVDTVQRILMNFLDFEMDGNGLGCNADDEYVSPPPSDMERVGKLMENYLAEIATDRNVSVSRFINLAELIPEQSRVTEDGIYRAIDIYLKAHPALSDMERKKVCSLMDCQKLSREACAHAAQNERLPVQTVVQVLYYEQQRLRNVMSGNLMGGDSPALTSKVNLYSTDIHPVSDELSSLRRENEDLKIELVKMKMKLKEIEISALKSSISSPIQNTLPSADKPPLPRKSFINSMSRKLGRLYPFVRADGTPGNTKGQTKSSRNRRHSIS</sequence>
<dbReference type="InterPro" id="IPR043454">
    <property type="entry name" value="NPH3/RPT2-like"/>
</dbReference>
<name>A0AAN7IKC9_QUERU</name>
<evidence type="ECO:0000313" key="9">
    <source>
        <dbReference type="EMBL" id="KAK4584828.1"/>
    </source>
</evidence>
<evidence type="ECO:0000256" key="3">
    <source>
        <dbReference type="ARBA" id="ARBA00022786"/>
    </source>
</evidence>
<dbReference type="EMBL" id="JAXUIC010000006">
    <property type="protein sequence ID" value="KAK4584828.1"/>
    <property type="molecule type" value="Genomic_DNA"/>
</dbReference>
<feature type="region of interest" description="Disordered" evidence="6">
    <location>
        <begin position="607"/>
        <end position="632"/>
    </location>
</feature>
<dbReference type="Pfam" id="PF03000">
    <property type="entry name" value="NPH3"/>
    <property type="match status" value="1"/>
</dbReference>
<evidence type="ECO:0000256" key="6">
    <source>
        <dbReference type="SAM" id="MobiDB-lite"/>
    </source>
</evidence>
<keyword evidence="10" id="KW-1185">Reference proteome</keyword>
<evidence type="ECO:0000259" key="7">
    <source>
        <dbReference type="PROSITE" id="PS50097"/>
    </source>
</evidence>
<evidence type="ECO:0000256" key="4">
    <source>
        <dbReference type="PROSITE-ProRule" id="PRU00982"/>
    </source>
</evidence>
<evidence type="ECO:0000259" key="8">
    <source>
        <dbReference type="PROSITE" id="PS51649"/>
    </source>
</evidence>
<dbReference type="SUPFAM" id="SSF54695">
    <property type="entry name" value="POZ domain"/>
    <property type="match status" value="1"/>
</dbReference>
<keyword evidence="2" id="KW-0597">Phosphoprotein</keyword>
<comment type="caution">
    <text evidence="9">The sequence shown here is derived from an EMBL/GenBank/DDBJ whole genome shotgun (WGS) entry which is preliminary data.</text>
</comment>
<evidence type="ECO:0008006" key="11">
    <source>
        <dbReference type="Google" id="ProtNLM"/>
    </source>
</evidence>
<dbReference type="Proteomes" id="UP001324115">
    <property type="component" value="Unassembled WGS sequence"/>
</dbReference>
<accession>A0AAN7IKC9</accession>
<protein>
    <recommendedName>
        <fullName evidence="11">Phototropic-responsive NPH3 family protein</fullName>
    </recommendedName>
</protein>
<dbReference type="AlphaFoldDB" id="A0AAN7IKC9"/>